<evidence type="ECO:0000313" key="1">
    <source>
        <dbReference type="EMBL" id="EDM73779.1"/>
    </source>
</evidence>
<dbReference type="EMBL" id="ABCS01000176">
    <property type="protein sequence ID" value="EDM73779.1"/>
    <property type="molecule type" value="Genomic_DNA"/>
</dbReference>
<protein>
    <submittedName>
        <fullName evidence="1">Uncharacterized protein</fullName>
    </submittedName>
</protein>
<proteinExistence type="predicted"/>
<accession>A6GK18</accession>
<dbReference type="AlphaFoldDB" id="A6GK18"/>
<organism evidence="1 2">
    <name type="scientific">Plesiocystis pacifica SIR-1</name>
    <dbReference type="NCBI Taxonomy" id="391625"/>
    <lineage>
        <taxon>Bacteria</taxon>
        <taxon>Pseudomonadati</taxon>
        <taxon>Myxococcota</taxon>
        <taxon>Polyangia</taxon>
        <taxon>Nannocystales</taxon>
        <taxon>Nannocystaceae</taxon>
        <taxon>Plesiocystis</taxon>
    </lineage>
</organism>
<dbReference type="STRING" id="391625.PPSIR1_13785"/>
<dbReference type="Proteomes" id="UP000005801">
    <property type="component" value="Unassembled WGS sequence"/>
</dbReference>
<keyword evidence="2" id="KW-1185">Reference proteome</keyword>
<dbReference type="RefSeq" id="WP_006977054.1">
    <property type="nucleotide sequence ID" value="NZ_ABCS01000176.1"/>
</dbReference>
<name>A6GK18_9BACT</name>
<evidence type="ECO:0000313" key="2">
    <source>
        <dbReference type="Proteomes" id="UP000005801"/>
    </source>
</evidence>
<comment type="caution">
    <text evidence="1">The sequence shown here is derived from an EMBL/GenBank/DDBJ whole genome shotgun (WGS) entry which is preliminary data.</text>
</comment>
<gene>
    <name evidence="1" type="ORF">PPSIR1_13785</name>
</gene>
<reference evidence="1 2" key="1">
    <citation type="submission" date="2007-06" db="EMBL/GenBank/DDBJ databases">
        <authorList>
            <person name="Shimkets L."/>
            <person name="Ferriera S."/>
            <person name="Johnson J."/>
            <person name="Kravitz S."/>
            <person name="Beeson K."/>
            <person name="Sutton G."/>
            <person name="Rogers Y.-H."/>
            <person name="Friedman R."/>
            <person name="Frazier M."/>
            <person name="Venter J.C."/>
        </authorList>
    </citation>
    <scope>NUCLEOTIDE SEQUENCE [LARGE SCALE GENOMIC DNA]</scope>
    <source>
        <strain evidence="1 2">SIR-1</strain>
    </source>
</reference>
<dbReference type="OrthoDB" id="5499782at2"/>
<sequence length="328" mass="36861">MFEADPDLEVLYTAYREELAAVLAELEPWWATLRERTPRKQLRLRWPCGLASHPRVLGVYQTHHRRVVEHLAGRRRGPVASANFLDDAAWGVEAEPDPETLIPVEPHRLLIDRLQVEAPELHAVMIYLLLSPLGEEPEPSPDVRSLRPDLDDPLGYRPARFLVDTIHGVERGRARLLAAPRDLEEPGAGAEPSPTKVNLATCSEVHAMAHAAYRRALEAALGEAETWWRTQLVAAELSGQRSPEEAKVQCFERHLCGPAANPKLIGVVRAFWRLCLEVNDMLPSDQAVPPAEFLLGWIDDEPRETWVQILSAMPYWPITLDAEGGWLP</sequence>